<comment type="caution">
    <text evidence="4">The sequence shown here is derived from an EMBL/GenBank/DDBJ whole genome shotgun (WGS) entry which is preliminary data.</text>
</comment>
<dbReference type="Pfam" id="PF05368">
    <property type="entry name" value="NmrA"/>
    <property type="match status" value="1"/>
</dbReference>
<dbReference type="InterPro" id="IPR036291">
    <property type="entry name" value="NAD(P)-bd_dom_sf"/>
</dbReference>
<dbReference type="Proteomes" id="UP001595872">
    <property type="component" value="Unassembled WGS sequence"/>
</dbReference>
<dbReference type="InterPro" id="IPR008030">
    <property type="entry name" value="NmrA-like"/>
</dbReference>
<dbReference type="SUPFAM" id="SSF51735">
    <property type="entry name" value="NAD(P)-binding Rossmann-fold domains"/>
    <property type="match status" value="1"/>
</dbReference>
<keyword evidence="2" id="KW-0521">NADP</keyword>
<dbReference type="Gene3D" id="3.40.50.720">
    <property type="entry name" value="NAD(P)-binding Rossmann-like Domain"/>
    <property type="match status" value="1"/>
</dbReference>
<gene>
    <name evidence="4" type="ORF">ACFPCY_13645</name>
</gene>
<dbReference type="PANTHER" id="PTHR42748">
    <property type="entry name" value="NITROGEN METABOLITE REPRESSION PROTEIN NMRA FAMILY MEMBER"/>
    <property type="match status" value="1"/>
</dbReference>
<sequence>MPASSPFVLVTGATGKQGGAVLRALLDRGLPVRALVRDPDSGRAAALSSLGAVLVRGDLDDASSLVTALDGARAVFSVQTPDMADLMGDSEIRHGRNLIQAARSAGVDQFVHTSVSGAGTVDAENFDEQRWGAHMGHYWRSKAAVEDLVRAAGFPHWTILRPATFMENFVRPSFYFADLTSDRLLVGVDPAVPLPFVAVDDIGTAAAAAFARPQRFHGTELELAGDILSFHDIAQILSRLLATDIRLPASPEQARTEGLMTELFQAQQYMSAHPAPARPEFAANLGLATTTFHQWAQTTLQDQPHSH</sequence>
<dbReference type="Gene3D" id="3.90.25.10">
    <property type="entry name" value="UDP-galactose 4-epimerase, domain 1"/>
    <property type="match status" value="1"/>
</dbReference>
<evidence type="ECO:0000313" key="4">
    <source>
        <dbReference type="EMBL" id="MFC4908372.1"/>
    </source>
</evidence>
<protein>
    <submittedName>
        <fullName evidence="4">NmrA/HSCARG family protein</fullName>
    </submittedName>
</protein>
<accession>A0ABV9TWA3</accession>
<dbReference type="InterPro" id="IPR051164">
    <property type="entry name" value="NmrA-like_oxidored"/>
</dbReference>
<evidence type="ECO:0000256" key="2">
    <source>
        <dbReference type="ARBA" id="ARBA00022857"/>
    </source>
</evidence>
<evidence type="ECO:0000256" key="1">
    <source>
        <dbReference type="ARBA" id="ARBA00006328"/>
    </source>
</evidence>
<keyword evidence="5" id="KW-1185">Reference proteome</keyword>
<dbReference type="RefSeq" id="WP_378254918.1">
    <property type="nucleotide sequence ID" value="NZ_JBHSIT010000003.1"/>
</dbReference>
<evidence type="ECO:0000313" key="5">
    <source>
        <dbReference type="Proteomes" id="UP001595872"/>
    </source>
</evidence>
<organism evidence="4 5">
    <name type="scientific">Actinomadura gamaensis</name>
    <dbReference type="NCBI Taxonomy" id="1763541"/>
    <lineage>
        <taxon>Bacteria</taxon>
        <taxon>Bacillati</taxon>
        <taxon>Actinomycetota</taxon>
        <taxon>Actinomycetes</taxon>
        <taxon>Streptosporangiales</taxon>
        <taxon>Thermomonosporaceae</taxon>
        <taxon>Actinomadura</taxon>
    </lineage>
</organism>
<dbReference type="EMBL" id="JBHSIT010000003">
    <property type="protein sequence ID" value="MFC4908372.1"/>
    <property type="molecule type" value="Genomic_DNA"/>
</dbReference>
<reference evidence="5" key="1">
    <citation type="journal article" date="2019" name="Int. J. Syst. Evol. Microbiol.">
        <title>The Global Catalogue of Microorganisms (GCM) 10K type strain sequencing project: providing services to taxonomists for standard genome sequencing and annotation.</title>
        <authorList>
            <consortium name="The Broad Institute Genomics Platform"/>
            <consortium name="The Broad Institute Genome Sequencing Center for Infectious Disease"/>
            <person name="Wu L."/>
            <person name="Ma J."/>
        </authorList>
    </citation>
    <scope>NUCLEOTIDE SEQUENCE [LARGE SCALE GENOMIC DNA]</scope>
    <source>
        <strain evidence="5">KLKA75</strain>
    </source>
</reference>
<feature type="domain" description="NmrA-like" evidence="3">
    <location>
        <begin position="8"/>
        <end position="256"/>
    </location>
</feature>
<proteinExistence type="inferred from homology"/>
<dbReference type="PANTHER" id="PTHR42748:SF7">
    <property type="entry name" value="NMRA LIKE REDOX SENSOR 1-RELATED"/>
    <property type="match status" value="1"/>
</dbReference>
<name>A0ABV9TWA3_9ACTN</name>
<comment type="similarity">
    <text evidence="1">Belongs to the NmrA-type oxidoreductase family.</text>
</comment>
<dbReference type="CDD" id="cd05251">
    <property type="entry name" value="NmrA_like_SDR_a"/>
    <property type="match status" value="1"/>
</dbReference>
<evidence type="ECO:0000259" key="3">
    <source>
        <dbReference type="Pfam" id="PF05368"/>
    </source>
</evidence>